<dbReference type="Proteomes" id="UP001194579">
    <property type="component" value="Unassembled WGS sequence"/>
</dbReference>
<dbReference type="HOGENOM" id="CLU_2013078_0_0_6"/>
<evidence type="ECO:0000313" key="4">
    <source>
        <dbReference type="Proteomes" id="UP000008044"/>
    </source>
</evidence>
<reference evidence="2" key="5">
    <citation type="submission" date="2024-05" db="EMBL/GenBank/DDBJ databases">
        <title>Identification of Pectobacterium versatile causing blackleg of potato from New York State with a whole genome sequencing approach.</title>
        <authorList>
            <person name="Ma X."/>
            <person name="Swingle B."/>
        </authorList>
    </citation>
    <scope>NUCLEOTIDE SEQUENCE</scope>
    <source>
        <strain evidence="2">NY1588A</strain>
    </source>
</reference>
<dbReference type="EMBL" id="CP003415">
    <property type="protein sequence ID" value="AFI89101.1"/>
    <property type="molecule type" value="Genomic_DNA"/>
</dbReference>
<dbReference type="eggNOG" id="COG2093">
    <property type="taxonomic scope" value="Bacteria"/>
</dbReference>
<dbReference type="PATRIC" id="fig|1166016.3.peg.997"/>
<evidence type="ECO:0000313" key="5">
    <source>
        <dbReference type="Proteomes" id="UP000269665"/>
    </source>
</evidence>
<dbReference type="Proteomes" id="UP000269665">
    <property type="component" value="Unassembled WGS sequence"/>
</dbReference>
<sequence>MKYISCQNCYSNYEPAEMRCPDCNASQGKKDDGLIVFTDSVRYEISRLGGIVYDIIPLPFYRYIIPCEWGVIFFDNKKQTSWNYLCGIINSVTVHDYVEVCHGVHKDYLAIDKGKLIKRELLK</sequence>
<dbReference type="GeneID" id="45852349"/>
<organism evidence="1 4">
    <name type="scientific">Pectobacterium parmentieri</name>
    <dbReference type="NCBI Taxonomy" id="1905730"/>
    <lineage>
        <taxon>Bacteria</taxon>
        <taxon>Pseudomonadati</taxon>
        <taxon>Pseudomonadota</taxon>
        <taxon>Gammaproteobacteria</taxon>
        <taxon>Enterobacterales</taxon>
        <taxon>Pectobacteriaceae</taxon>
        <taxon>Pectobacterium</taxon>
    </lineage>
</organism>
<dbReference type="AlphaFoldDB" id="A0A0H3HZ39"/>
<dbReference type="Proteomes" id="UP000008044">
    <property type="component" value="Chromosome"/>
</dbReference>
<accession>A0A0H3HZ39</accession>
<name>A0A0H3HZ39_PECPM</name>
<dbReference type="RefSeq" id="WP_014698870.1">
    <property type="nucleotide sequence ID" value="NC_017845.1"/>
</dbReference>
<evidence type="ECO:0000313" key="6">
    <source>
        <dbReference type="Proteomes" id="UP001194579"/>
    </source>
</evidence>
<reference evidence="1" key="2">
    <citation type="submission" date="2012-03" db="EMBL/GenBank/DDBJ databases">
        <authorList>
            <person name="Koskinen P."/>
            <person name="Laine P."/>
            <person name="Niemi O."/>
            <person name="Nykyri J."/>
            <person name="Harjunpaa H."/>
            <person name="Auvinen P."/>
            <person name="Paulin L."/>
            <person name="Pirhonen M."/>
            <person name="Palva T."/>
            <person name="Holm L."/>
        </authorList>
    </citation>
    <scope>NUCLEOTIDE SEQUENCE</scope>
    <source>
        <strain evidence="1">SCC3193</strain>
    </source>
</reference>
<evidence type="ECO:0000313" key="3">
    <source>
        <dbReference type="EMBL" id="RKO74149.1"/>
    </source>
</evidence>
<dbReference type="EMBL" id="PSZG01000002">
    <property type="protein sequence ID" value="RKO74149.1"/>
    <property type="molecule type" value="Genomic_DNA"/>
</dbReference>
<dbReference type="OrthoDB" id="6505553at2"/>
<reference evidence="1 4" key="1">
    <citation type="journal article" date="2012" name="J. Bacteriol.">
        <title>Genome sequence of Pectobacterium sp. strain SCC3193.</title>
        <authorList>
            <person name="Koskinen J.P."/>
            <person name="Laine P."/>
            <person name="Niemi O."/>
            <person name="Nykyri J."/>
            <person name="Harjunpaa H."/>
            <person name="Auvinen P."/>
            <person name="Paulin L."/>
            <person name="Pirhonen M."/>
            <person name="Palva T."/>
            <person name="Holm L."/>
        </authorList>
    </citation>
    <scope>NUCLEOTIDE SEQUENCE [LARGE SCALE GENOMIC DNA]</scope>
    <source>
        <strain evidence="1 4">SCC3193</strain>
    </source>
</reference>
<protein>
    <submittedName>
        <fullName evidence="1">Uncharacterized protein</fullName>
    </submittedName>
</protein>
<dbReference type="EMBL" id="WABS01000006">
    <property type="protein sequence ID" value="MBI0553679.1"/>
    <property type="molecule type" value="Genomic_DNA"/>
</dbReference>
<proteinExistence type="predicted"/>
<keyword evidence="6" id="KW-1185">Reference proteome</keyword>
<evidence type="ECO:0000313" key="1">
    <source>
        <dbReference type="EMBL" id="AFI89101.1"/>
    </source>
</evidence>
<dbReference type="STRING" id="1905730.W5S_0983"/>
<dbReference type="KEGG" id="pec:W5S_0983"/>
<evidence type="ECO:0000313" key="2">
    <source>
        <dbReference type="EMBL" id="MBI0553679.1"/>
    </source>
</evidence>
<reference evidence="3 5" key="3">
    <citation type="journal article" date="2018" name="BMC Genomics">
        <title>High genomic variability in the plant pathogenic bacterium Pectobacterium parmentieri deciphered from de novo assembled complete genomes.</title>
        <authorList>
            <person name="Zoledowska S."/>
            <person name="Motyka-Pomagruk A."/>
            <person name="Sledz W."/>
            <person name="Mengoni A."/>
            <person name="Lojkowska E."/>
        </authorList>
    </citation>
    <scope>NUCLEOTIDE SEQUENCE [LARGE SCALE GENOMIC DNA]</scope>
    <source>
        <strain evidence="3 5">IFB5626</strain>
    </source>
</reference>
<gene>
    <name evidence="1" type="ordered locus">W5S_0983</name>
    <name evidence="3" type="ORF">C5E00_23220</name>
    <name evidence="2" type="ORF">F6Q06_04110</name>
</gene>
<reference evidence="6" key="4">
    <citation type="submission" date="2023-07" db="EMBL/GenBank/DDBJ databases">
        <title>Identification of Pectobacterium versatile causing blackleg of potato from New York State with a whole genome sequencing approach.</title>
        <authorList>
            <person name="Ma X."/>
            <person name="Swingle B."/>
        </authorList>
    </citation>
    <scope>NUCLEOTIDE SEQUENCE [LARGE SCALE GENOMIC DNA]</scope>
    <source>
        <strain evidence="6">NY1588A</strain>
    </source>
</reference>